<dbReference type="GeneID" id="108846988"/>
<dbReference type="SUPFAM" id="SSF117281">
    <property type="entry name" value="Kelch motif"/>
    <property type="match status" value="1"/>
</dbReference>
<evidence type="ECO:0000313" key="2">
    <source>
        <dbReference type="Proteomes" id="UP000504610"/>
    </source>
</evidence>
<dbReference type="InterPro" id="IPR050354">
    <property type="entry name" value="F-box/kelch-repeat_ARATH"/>
</dbReference>
<dbReference type="InterPro" id="IPR036047">
    <property type="entry name" value="F-box-like_dom_sf"/>
</dbReference>
<dbReference type="OrthoDB" id="1095846at2759"/>
<dbReference type="SMART" id="SM00612">
    <property type="entry name" value="Kelch"/>
    <property type="match status" value="1"/>
</dbReference>
<name>A0A6J0MUX4_RAPSA</name>
<dbReference type="InterPro" id="IPR015915">
    <property type="entry name" value="Kelch-typ_b-propeller"/>
</dbReference>
<dbReference type="Pfam" id="PF00646">
    <property type="entry name" value="F-box"/>
    <property type="match status" value="1"/>
</dbReference>
<accession>A0A6J0MUX4</accession>
<dbReference type="PANTHER" id="PTHR24414:SF148">
    <property type="entry name" value="F-BOX DOMAIN-CONTAINING PROTEIN"/>
    <property type="match status" value="1"/>
</dbReference>
<evidence type="ECO:0000259" key="1">
    <source>
        <dbReference type="PROSITE" id="PS50181"/>
    </source>
</evidence>
<dbReference type="Gene3D" id="2.120.10.80">
    <property type="entry name" value="Kelch-type beta propeller"/>
    <property type="match status" value="1"/>
</dbReference>
<dbReference type="InterPro" id="IPR006652">
    <property type="entry name" value="Kelch_1"/>
</dbReference>
<dbReference type="PANTHER" id="PTHR24414">
    <property type="entry name" value="F-BOX/KELCH-REPEAT PROTEIN SKIP4"/>
    <property type="match status" value="1"/>
</dbReference>
<evidence type="ECO:0000313" key="3">
    <source>
        <dbReference type="RefSeq" id="XP_018475663.1"/>
    </source>
</evidence>
<dbReference type="InterPro" id="IPR057499">
    <property type="entry name" value="Kelch_FKB95"/>
</dbReference>
<reference evidence="3" key="2">
    <citation type="submission" date="2025-08" db="UniProtKB">
        <authorList>
            <consortium name="RefSeq"/>
        </authorList>
    </citation>
    <scope>IDENTIFICATION</scope>
    <source>
        <tissue evidence="3">Leaf</tissue>
    </source>
</reference>
<dbReference type="InterPro" id="IPR001810">
    <property type="entry name" value="F-box_dom"/>
</dbReference>
<sequence>MMPGEVEQSRRNMRSVVSPPCELMSLPDEMVLNCLARVSRSDLGALSLVSKSIRSLVSSPEMYETRSRMGTREECIYVSLEATCNSDPAAWFILRRGKGTTKKSRLVPITNPPSPTPTGATFVSLGWGIYVMGGRISAVETSRVWFLDCRSHTWSELPSMRVARYEAKAGVLDGKIYVMGGCVDEDPEVFDPNTRTWSRVVIPEPVILSKEVTEVIGPDSYSYEFRSEEGMWNDFFLEDDCCATMIDRLLFSLDICGKIMWCDPWSGVKKGKMEWYKVKGLEDLQGFLKFDFRNGIAIYLLGANSDVWHCYMLNRGYKHGLLGVVPGFKLSKFGGNIVIFWGVVVGPKRMQVWCAEVSPEMRQDGQVWGIIQGIDHVFTVDPDQYVLSSINVCI</sequence>
<dbReference type="CDD" id="cd22152">
    <property type="entry name" value="F-box_AtAFR-like"/>
    <property type="match status" value="1"/>
</dbReference>
<protein>
    <submittedName>
        <fullName evidence="3">F-box/kelch-repeat protein At5g03000</fullName>
    </submittedName>
</protein>
<dbReference type="PROSITE" id="PS50181">
    <property type="entry name" value="FBOX"/>
    <property type="match status" value="1"/>
</dbReference>
<dbReference type="KEGG" id="rsz:108846988"/>
<reference evidence="2" key="1">
    <citation type="journal article" date="2019" name="Database">
        <title>The radish genome database (RadishGD): an integrated information resource for radish genomics.</title>
        <authorList>
            <person name="Yu H.J."/>
            <person name="Baek S."/>
            <person name="Lee Y.J."/>
            <person name="Cho A."/>
            <person name="Mun J.H."/>
        </authorList>
    </citation>
    <scope>NUCLEOTIDE SEQUENCE [LARGE SCALE GENOMIC DNA]</scope>
    <source>
        <strain evidence="2">cv. WK10039</strain>
    </source>
</reference>
<dbReference type="SUPFAM" id="SSF81383">
    <property type="entry name" value="F-box domain"/>
    <property type="match status" value="1"/>
</dbReference>
<dbReference type="SMART" id="SM00256">
    <property type="entry name" value="FBOX"/>
    <property type="match status" value="1"/>
</dbReference>
<gene>
    <name evidence="3" type="primary">LOC108846988</name>
</gene>
<dbReference type="RefSeq" id="XP_018475663.1">
    <property type="nucleotide sequence ID" value="XM_018620161.2"/>
</dbReference>
<dbReference type="AlphaFoldDB" id="A0A6J0MUX4"/>
<organism evidence="2 3">
    <name type="scientific">Raphanus sativus</name>
    <name type="common">Radish</name>
    <name type="synonym">Raphanus raphanistrum var. sativus</name>
    <dbReference type="NCBI Taxonomy" id="3726"/>
    <lineage>
        <taxon>Eukaryota</taxon>
        <taxon>Viridiplantae</taxon>
        <taxon>Streptophyta</taxon>
        <taxon>Embryophyta</taxon>
        <taxon>Tracheophyta</taxon>
        <taxon>Spermatophyta</taxon>
        <taxon>Magnoliopsida</taxon>
        <taxon>eudicotyledons</taxon>
        <taxon>Gunneridae</taxon>
        <taxon>Pentapetalae</taxon>
        <taxon>rosids</taxon>
        <taxon>malvids</taxon>
        <taxon>Brassicales</taxon>
        <taxon>Brassicaceae</taxon>
        <taxon>Brassiceae</taxon>
        <taxon>Raphanus</taxon>
    </lineage>
</organism>
<keyword evidence="2" id="KW-1185">Reference proteome</keyword>
<proteinExistence type="predicted"/>
<dbReference type="Pfam" id="PF25210">
    <property type="entry name" value="Kelch_FKB95"/>
    <property type="match status" value="1"/>
</dbReference>
<dbReference type="Proteomes" id="UP000504610">
    <property type="component" value="Chromosome 3"/>
</dbReference>
<feature type="domain" description="F-box" evidence="1">
    <location>
        <begin position="20"/>
        <end position="66"/>
    </location>
</feature>